<keyword evidence="12" id="KW-1185">Reference proteome</keyword>
<dbReference type="SMART" id="SM00387">
    <property type="entry name" value="HATPase_c"/>
    <property type="match status" value="1"/>
</dbReference>
<dbReference type="Pfam" id="PF02518">
    <property type="entry name" value="HATPase_c"/>
    <property type="match status" value="1"/>
</dbReference>
<dbReference type="GO" id="GO:0000160">
    <property type="term" value="P:phosphorelay signal transduction system"/>
    <property type="evidence" value="ECO:0007669"/>
    <property type="project" value="UniProtKB-KW"/>
</dbReference>
<organism evidence="11 12">
    <name type="scientific">Mariprofundus aestuarium</name>
    <dbReference type="NCBI Taxonomy" id="1921086"/>
    <lineage>
        <taxon>Bacteria</taxon>
        <taxon>Pseudomonadati</taxon>
        <taxon>Pseudomonadota</taxon>
        <taxon>Candidatius Mariprofundia</taxon>
        <taxon>Mariprofundales</taxon>
        <taxon>Mariprofundaceae</taxon>
        <taxon>Mariprofundus</taxon>
    </lineage>
</organism>
<feature type="domain" description="Histidine kinase" evidence="9">
    <location>
        <begin position="147"/>
        <end position="356"/>
    </location>
</feature>
<evidence type="ECO:0000256" key="5">
    <source>
        <dbReference type="ARBA" id="ARBA00022741"/>
    </source>
</evidence>
<keyword evidence="3" id="KW-0597">Phosphoprotein</keyword>
<evidence type="ECO:0000256" key="4">
    <source>
        <dbReference type="ARBA" id="ARBA00022679"/>
    </source>
</evidence>
<protein>
    <recommendedName>
        <fullName evidence="2">histidine kinase</fullName>
        <ecNumber evidence="2">2.7.13.3</ecNumber>
    </recommendedName>
</protein>
<proteinExistence type="predicted"/>
<evidence type="ECO:0000313" key="11">
    <source>
        <dbReference type="EMBL" id="ATX80388.1"/>
    </source>
</evidence>
<dbReference type="GO" id="GO:0006355">
    <property type="term" value="P:regulation of DNA-templated transcription"/>
    <property type="evidence" value="ECO:0007669"/>
    <property type="project" value="InterPro"/>
</dbReference>
<dbReference type="NCBIfam" id="TIGR00229">
    <property type="entry name" value="sensory_box"/>
    <property type="match status" value="1"/>
</dbReference>
<dbReference type="Gene3D" id="3.30.450.20">
    <property type="entry name" value="PAS domain"/>
    <property type="match status" value="1"/>
</dbReference>
<dbReference type="InterPro" id="IPR036890">
    <property type="entry name" value="HATPase_C_sf"/>
</dbReference>
<evidence type="ECO:0000259" key="9">
    <source>
        <dbReference type="PROSITE" id="PS50109"/>
    </source>
</evidence>
<dbReference type="GO" id="GO:0004673">
    <property type="term" value="F:protein histidine kinase activity"/>
    <property type="evidence" value="ECO:0007669"/>
    <property type="project" value="UniProtKB-EC"/>
</dbReference>
<sequence>MPLETFNLSGLLPVLGKLHDGAMLVDHNMTISFANQAAHQIFDYKTPELIGANISVLIPEQHRKQHKKHSTDYINNPAPRIMNSSMRLEGIDKNNNPIPLLVSLDPIETENEKMTLVSIRDIRVIVKMETELFHARKLETIGKTASGIIHDLNNVLQVIYSSSHQARKCPEGNAHKYLDDIDAQATLATSILRSLLSYLQQGAPEAARLNLNETVGNFQPILNSILPKEIQLSLNIDKEEHFIHSTSTVIDQILLNLVINSNDAVTGVETPEITLSLAAAETEGEAVLSVRDNGCGMSEEVKQNAFKTFFTTKTDKGTGLGLANIYGAVIDLDGRIDIDSCPGKGTTFKITLPTLP</sequence>
<dbReference type="InterPro" id="IPR000014">
    <property type="entry name" value="PAS"/>
</dbReference>
<feature type="domain" description="PAS" evidence="10">
    <location>
        <begin position="7"/>
        <end position="60"/>
    </location>
</feature>
<keyword evidence="7" id="KW-0067">ATP-binding</keyword>
<name>A0A2K8KZF9_MARES</name>
<comment type="catalytic activity">
    <reaction evidence="1">
        <text>ATP + protein L-histidine = ADP + protein N-phospho-L-histidine.</text>
        <dbReference type="EC" id="2.7.13.3"/>
    </reaction>
</comment>
<dbReference type="InterPro" id="IPR003594">
    <property type="entry name" value="HATPase_dom"/>
</dbReference>
<dbReference type="PROSITE" id="PS50109">
    <property type="entry name" value="HIS_KIN"/>
    <property type="match status" value="1"/>
</dbReference>
<evidence type="ECO:0000256" key="3">
    <source>
        <dbReference type="ARBA" id="ARBA00022553"/>
    </source>
</evidence>
<dbReference type="OrthoDB" id="5288565at2"/>
<dbReference type="EC" id="2.7.13.3" evidence="2"/>
<dbReference type="CDD" id="cd00130">
    <property type="entry name" value="PAS"/>
    <property type="match status" value="1"/>
</dbReference>
<keyword evidence="4" id="KW-0808">Transferase</keyword>
<dbReference type="EMBL" id="CP018799">
    <property type="protein sequence ID" value="ATX80388.1"/>
    <property type="molecule type" value="Genomic_DNA"/>
</dbReference>
<dbReference type="Pfam" id="PF00989">
    <property type="entry name" value="PAS"/>
    <property type="match status" value="1"/>
</dbReference>
<evidence type="ECO:0000259" key="10">
    <source>
        <dbReference type="PROSITE" id="PS50112"/>
    </source>
</evidence>
<dbReference type="InterPro" id="IPR004358">
    <property type="entry name" value="Sig_transdc_His_kin-like_C"/>
</dbReference>
<reference evidence="11 12" key="1">
    <citation type="submission" date="2016-12" db="EMBL/GenBank/DDBJ databases">
        <title>Isolation and genomic insights into novel planktonic Zetaproteobacteria from stratified waters of the Chesapeake Bay.</title>
        <authorList>
            <person name="McAllister S.M."/>
            <person name="Kato S."/>
            <person name="Chan C.S."/>
            <person name="Chiu B.K."/>
            <person name="Field E.K."/>
        </authorList>
    </citation>
    <scope>NUCLEOTIDE SEQUENCE [LARGE SCALE GENOMIC DNA]</scope>
    <source>
        <strain evidence="11 12">CP-5</strain>
    </source>
</reference>
<dbReference type="KEGG" id="maes:Ga0123461_1982"/>
<dbReference type="PRINTS" id="PR00344">
    <property type="entry name" value="BCTRLSENSOR"/>
</dbReference>
<dbReference type="InterPro" id="IPR013767">
    <property type="entry name" value="PAS_fold"/>
</dbReference>
<dbReference type="SUPFAM" id="SSF55874">
    <property type="entry name" value="ATPase domain of HSP90 chaperone/DNA topoisomerase II/histidine kinase"/>
    <property type="match status" value="1"/>
</dbReference>
<evidence type="ECO:0000256" key="7">
    <source>
        <dbReference type="ARBA" id="ARBA00022840"/>
    </source>
</evidence>
<dbReference type="SMART" id="SM00091">
    <property type="entry name" value="PAS"/>
    <property type="match status" value="1"/>
</dbReference>
<dbReference type="AlphaFoldDB" id="A0A2K8KZF9"/>
<keyword evidence="5" id="KW-0547">Nucleotide-binding</keyword>
<dbReference type="PANTHER" id="PTHR43065:SF46">
    <property type="entry name" value="C4-DICARBOXYLATE TRANSPORT SENSOR PROTEIN DCTB"/>
    <property type="match status" value="1"/>
</dbReference>
<evidence type="ECO:0000256" key="2">
    <source>
        <dbReference type="ARBA" id="ARBA00012438"/>
    </source>
</evidence>
<evidence type="ECO:0000256" key="6">
    <source>
        <dbReference type="ARBA" id="ARBA00022777"/>
    </source>
</evidence>
<dbReference type="SUPFAM" id="SSF55785">
    <property type="entry name" value="PYP-like sensor domain (PAS domain)"/>
    <property type="match status" value="1"/>
</dbReference>
<evidence type="ECO:0000256" key="1">
    <source>
        <dbReference type="ARBA" id="ARBA00000085"/>
    </source>
</evidence>
<dbReference type="Gene3D" id="1.10.287.130">
    <property type="match status" value="1"/>
</dbReference>
<dbReference type="PROSITE" id="PS50112">
    <property type="entry name" value="PAS"/>
    <property type="match status" value="1"/>
</dbReference>
<gene>
    <name evidence="11" type="ORF">Ga0123461_1982</name>
</gene>
<dbReference type="InterPro" id="IPR035965">
    <property type="entry name" value="PAS-like_dom_sf"/>
</dbReference>
<keyword evidence="6" id="KW-0418">Kinase</keyword>
<keyword evidence="8" id="KW-0902">Two-component regulatory system</keyword>
<dbReference type="GO" id="GO:0005524">
    <property type="term" value="F:ATP binding"/>
    <property type="evidence" value="ECO:0007669"/>
    <property type="project" value="UniProtKB-KW"/>
</dbReference>
<dbReference type="InterPro" id="IPR005467">
    <property type="entry name" value="His_kinase_dom"/>
</dbReference>
<dbReference type="RefSeq" id="WP_100278160.1">
    <property type="nucleotide sequence ID" value="NZ_CP018799.1"/>
</dbReference>
<dbReference type="Gene3D" id="3.30.565.10">
    <property type="entry name" value="Histidine kinase-like ATPase, C-terminal domain"/>
    <property type="match status" value="1"/>
</dbReference>
<evidence type="ECO:0000313" key="12">
    <source>
        <dbReference type="Proteomes" id="UP000231701"/>
    </source>
</evidence>
<accession>A0A2K8KZF9</accession>
<evidence type="ECO:0000256" key="8">
    <source>
        <dbReference type="ARBA" id="ARBA00023012"/>
    </source>
</evidence>
<dbReference type="PANTHER" id="PTHR43065">
    <property type="entry name" value="SENSOR HISTIDINE KINASE"/>
    <property type="match status" value="1"/>
</dbReference>
<dbReference type="Proteomes" id="UP000231701">
    <property type="component" value="Chromosome"/>
</dbReference>